<gene>
    <name evidence="2" type="ORF">ARTV_1189</name>
</gene>
<sequence length="86" mass="9511" precursor="true">MRSLCKIFSIIAALGFSFITIANDNNTKRLGYVIVPTPKGDVKAESWSNEKKNGDIDLCWQDPKKGPSCLDYGTREVYGAPNKISN</sequence>
<keyword evidence="1" id="KW-0732">Signal</keyword>
<name>A0A3B0LZE3_9GAMM</name>
<evidence type="ECO:0000256" key="1">
    <source>
        <dbReference type="SAM" id="SignalP"/>
    </source>
</evidence>
<accession>A0A3B0LZE3</accession>
<protein>
    <submittedName>
        <fullName evidence="2">Uncharacterized protein</fullName>
    </submittedName>
</protein>
<evidence type="ECO:0000313" key="2">
    <source>
        <dbReference type="EMBL" id="SSW95333.1"/>
    </source>
</evidence>
<dbReference type="AlphaFoldDB" id="A0A3B0LZE3"/>
<organism evidence="2">
    <name type="scientific">Arsenophonus endosymbiont of Trialeurodes vaporariorum</name>
    <dbReference type="NCBI Taxonomy" id="235567"/>
    <lineage>
        <taxon>Bacteria</taxon>
        <taxon>Pseudomonadati</taxon>
        <taxon>Pseudomonadota</taxon>
        <taxon>Gammaproteobacteria</taxon>
        <taxon>Enterobacterales</taxon>
        <taxon>Morganellaceae</taxon>
        <taxon>Arsenophonus</taxon>
    </lineage>
</organism>
<feature type="chain" id="PRO_5017370999" evidence="1">
    <location>
        <begin position="23"/>
        <end position="86"/>
    </location>
</feature>
<feature type="signal peptide" evidence="1">
    <location>
        <begin position="1"/>
        <end position="22"/>
    </location>
</feature>
<reference evidence="2" key="1">
    <citation type="submission" date="2018-04" db="EMBL/GenBank/DDBJ databases">
        <authorList>
            <person name="Go L.Y."/>
            <person name="Mitchell J.A."/>
        </authorList>
    </citation>
    <scope>NUCLEOTIDE SEQUENCE</scope>
    <source>
        <strain evidence="2">ARTV</strain>
    </source>
</reference>
<dbReference type="EMBL" id="UFQR01000004">
    <property type="protein sequence ID" value="SSW95333.1"/>
    <property type="molecule type" value="Genomic_DNA"/>
</dbReference>
<proteinExistence type="predicted"/>